<feature type="transmembrane region" description="Helical" evidence="1">
    <location>
        <begin position="23"/>
        <end position="41"/>
    </location>
</feature>
<organism evidence="2 3">
    <name type="scientific">Labilibaculum antarcticum</name>
    <dbReference type="NCBI Taxonomy" id="1717717"/>
    <lineage>
        <taxon>Bacteria</taxon>
        <taxon>Pseudomonadati</taxon>
        <taxon>Bacteroidota</taxon>
        <taxon>Bacteroidia</taxon>
        <taxon>Marinilabiliales</taxon>
        <taxon>Marinifilaceae</taxon>
        <taxon>Labilibaculum</taxon>
    </lineage>
</organism>
<dbReference type="Proteomes" id="UP000218267">
    <property type="component" value="Chromosome"/>
</dbReference>
<protein>
    <submittedName>
        <fullName evidence="2">Uncharacterized protein</fullName>
    </submittedName>
</protein>
<keyword evidence="1" id="KW-0812">Transmembrane</keyword>
<sequence length="80" mass="9159">MFELYKHVYNCRMIKKLINNRKFEIVGGLVGLLGGFLYWKYVGCVSGTCPIQANWYTMVPYGVLFGVLIGGMFKPKKTKE</sequence>
<feature type="transmembrane region" description="Helical" evidence="1">
    <location>
        <begin position="53"/>
        <end position="73"/>
    </location>
</feature>
<keyword evidence="1" id="KW-0472">Membrane</keyword>
<dbReference type="EMBL" id="AP018042">
    <property type="protein sequence ID" value="BAX79795.1"/>
    <property type="molecule type" value="Genomic_DNA"/>
</dbReference>
<name>A0A1Y1CHJ5_9BACT</name>
<reference evidence="2 3" key="1">
    <citation type="journal article" date="2018" name="Mar. Genomics">
        <title>Complete genome sequence of Marinifilaceae bacterium strain SPP2, isolated from the Antarctic marine sediment.</title>
        <authorList>
            <person name="Watanabe M."/>
            <person name="Kojima H."/>
            <person name="Fukui M."/>
        </authorList>
    </citation>
    <scope>NUCLEOTIDE SEQUENCE [LARGE SCALE GENOMIC DNA]</scope>
    <source>
        <strain evidence="2 3">SPP2</strain>
    </source>
</reference>
<gene>
    <name evidence="2" type="ORF">ALGA_1411</name>
</gene>
<keyword evidence="1" id="KW-1133">Transmembrane helix</keyword>
<keyword evidence="3" id="KW-1185">Reference proteome</keyword>
<evidence type="ECO:0000256" key="1">
    <source>
        <dbReference type="SAM" id="Phobius"/>
    </source>
</evidence>
<dbReference type="AlphaFoldDB" id="A0A1Y1CHJ5"/>
<proteinExistence type="predicted"/>
<evidence type="ECO:0000313" key="3">
    <source>
        <dbReference type="Proteomes" id="UP000218267"/>
    </source>
</evidence>
<reference evidence="3" key="2">
    <citation type="journal article" date="2020" name="Antonie Van Leeuwenhoek">
        <title>Labilibaculum antarcticum sp. nov., a novel facultative anaerobic, psychrotorelant bacterium isolated from marine sediment of Antarctica.</title>
        <authorList>
            <person name="Watanabe M."/>
            <person name="Kojima H."/>
            <person name="Fukui M."/>
        </authorList>
    </citation>
    <scope>NUCLEOTIDE SEQUENCE [LARGE SCALE GENOMIC DNA]</scope>
    <source>
        <strain evidence="3">SPP2</strain>
    </source>
</reference>
<evidence type="ECO:0000313" key="2">
    <source>
        <dbReference type="EMBL" id="BAX79795.1"/>
    </source>
</evidence>
<dbReference type="KEGG" id="mbas:ALGA_1411"/>
<accession>A0A1Y1CHJ5</accession>